<dbReference type="Gene3D" id="1.10.287.130">
    <property type="match status" value="1"/>
</dbReference>
<dbReference type="FunFam" id="1.10.287.130:FF:000001">
    <property type="entry name" value="Two-component sensor histidine kinase"/>
    <property type="match status" value="1"/>
</dbReference>
<evidence type="ECO:0000313" key="16">
    <source>
        <dbReference type="EMBL" id="MCC2030947.1"/>
    </source>
</evidence>
<dbReference type="Pfam" id="PF02518">
    <property type="entry name" value="HATPase_c"/>
    <property type="match status" value="1"/>
</dbReference>
<evidence type="ECO:0000256" key="3">
    <source>
        <dbReference type="ARBA" id="ARBA00004236"/>
    </source>
</evidence>
<feature type="domain" description="HAMP" evidence="15">
    <location>
        <begin position="203"/>
        <end position="257"/>
    </location>
</feature>
<comment type="caution">
    <text evidence="16">The sequence shown here is derived from an EMBL/GenBank/DDBJ whole genome shotgun (WGS) entry which is preliminary data.</text>
</comment>
<keyword evidence="10" id="KW-0902">Two-component regulatory system</keyword>
<reference evidence="16" key="1">
    <citation type="submission" date="2021-04" db="EMBL/GenBank/DDBJ databases">
        <title>Microbacterium tenobrionis sp. nov. and Microbacterium allomyrinae sp. nov., isolated from larvae of Tenobrio molitor and Allomyrina dichotoma, respectively.</title>
        <authorList>
            <person name="Lee S.D."/>
        </authorList>
    </citation>
    <scope>NUCLEOTIDE SEQUENCE</scope>
    <source>
        <strain evidence="16">BWT-G7</strain>
    </source>
</reference>
<comment type="cofactor">
    <cofactor evidence="2">
        <name>a divalent metal cation</name>
        <dbReference type="ChEBI" id="CHEBI:60240"/>
    </cofactor>
</comment>
<keyword evidence="6" id="KW-0808">Transferase</keyword>
<dbReference type="GO" id="GO:0005886">
    <property type="term" value="C:plasma membrane"/>
    <property type="evidence" value="ECO:0007669"/>
    <property type="project" value="UniProtKB-SubCell"/>
</dbReference>
<dbReference type="InterPro" id="IPR036890">
    <property type="entry name" value="HATPase_C_sf"/>
</dbReference>
<evidence type="ECO:0000256" key="12">
    <source>
        <dbReference type="SAM" id="MobiDB-lite"/>
    </source>
</evidence>
<dbReference type="SUPFAM" id="SSF55874">
    <property type="entry name" value="ATPase domain of HSP90 chaperone/DNA topoisomerase II/histidine kinase"/>
    <property type="match status" value="1"/>
</dbReference>
<dbReference type="InterPro" id="IPR004358">
    <property type="entry name" value="Sig_transdc_His_kin-like_C"/>
</dbReference>
<evidence type="ECO:0000259" key="15">
    <source>
        <dbReference type="PROSITE" id="PS50885"/>
    </source>
</evidence>
<evidence type="ECO:0000256" key="13">
    <source>
        <dbReference type="SAM" id="Phobius"/>
    </source>
</evidence>
<dbReference type="AlphaFoldDB" id="A0A9X1LSE2"/>
<evidence type="ECO:0000256" key="4">
    <source>
        <dbReference type="ARBA" id="ARBA00012438"/>
    </source>
</evidence>
<comment type="catalytic activity">
    <reaction evidence="1">
        <text>ATP + protein L-histidine = ADP + protein N-phospho-L-histidine.</text>
        <dbReference type="EC" id="2.7.13.3"/>
    </reaction>
</comment>
<gene>
    <name evidence="16" type="ORF">KEC57_01980</name>
</gene>
<dbReference type="SUPFAM" id="SSF47384">
    <property type="entry name" value="Homodimeric domain of signal transducing histidine kinase"/>
    <property type="match status" value="1"/>
</dbReference>
<protein>
    <recommendedName>
        <fullName evidence="4">histidine kinase</fullName>
        <ecNumber evidence="4">2.7.13.3</ecNumber>
    </recommendedName>
</protein>
<comment type="subcellular location">
    <subcellularLocation>
        <location evidence="3">Cell membrane</location>
    </subcellularLocation>
</comment>
<evidence type="ECO:0000313" key="17">
    <source>
        <dbReference type="Proteomes" id="UP001139354"/>
    </source>
</evidence>
<keyword evidence="11 13" id="KW-0472">Membrane</keyword>
<keyword evidence="5" id="KW-0597">Phosphoprotein</keyword>
<dbReference type="PROSITE" id="PS50885">
    <property type="entry name" value="HAMP"/>
    <property type="match status" value="1"/>
</dbReference>
<dbReference type="InterPro" id="IPR003660">
    <property type="entry name" value="HAMP_dom"/>
</dbReference>
<dbReference type="EC" id="2.7.13.3" evidence="4"/>
<dbReference type="Pfam" id="PF00512">
    <property type="entry name" value="HisKA"/>
    <property type="match status" value="1"/>
</dbReference>
<dbReference type="Gene3D" id="6.10.340.10">
    <property type="match status" value="1"/>
</dbReference>
<dbReference type="CDD" id="cd06225">
    <property type="entry name" value="HAMP"/>
    <property type="match status" value="1"/>
</dbReference>
<dbReference type="PANTHER" id="PTHR45436:SF5">
    <property type="entry name" value="SENSOR HISTIDINE KINASE TRCS"/>
    <property type="match status" value="1"/>
</dbReference>
<dbReference type="Gene3D" id="3.30.565.10">
    <property type="entry name" value="Histidine kinase-like ATPase, C-terminal domain"/>
    <property type="match status" value="1"/>
</dbReference>
<dbReference type="GO" id="GO:0000155">
    <property type="term" value="F:phosphorelay sensor kinase activity"/>
    <property type="evidence" value="ECO:0007669"/>
    <property type="project" value="InterPro"/>
</dbReference>
<dbReference type="FunFam" id="3.30.565.10:FF:000006">
    <property type="entry name" value="Sensor histidine kinase WalK"/>
    <property type="match status" value="1"/>
</dbReference>
<feature type="domain" description="Histidine kinase" evidence="14">
    <location>
        <begin position="272"/>
        <end position="565"/>
    </location>
</feature>
<dbReference type="InterPro" id="IPR003661">
    <property type="entry name" value="HisK_dim/P_dom"/>
</dbReference>
<dbReference type="Proteomes" id="UP001139354">
    <property type="component" value="Unassembled WGS sequence"/>
</dbReference>
<keyword evidence="17" id="KW-1185">Reference proteome</keyword>
<dbReference type="PRINTS" id="PR00344">
    <property type="entry name" value="BCTRLSENSOR"/>
</dbReference>
<dbReference type="SMART" id="SM00304">
    <property type="entry name" value="HAMP"/>
    <property type="match status" value="1"/>
</dbReference>
<dbReference type="InterPro" id="IPR003594">
    <property type="entry name" value="HATPase_dom"/>
</dbReference>
<dbReference type="PANTHER" id="PTHR45436">
    <property type="entry name" value="SENSOR HISTIDINE KINASE YKOH"/>
    <property type="match status" value="1"/>
</dbReference>
<feature type="region of interest" description="Disordered" evidence="12">
    <location>
        <begin position="356"/>
        <end position="444"/>
    </location>
</feature>
<dbReference type="SMART" id="SM00388">
    <property type="entry name" value="HisKA"/>
    <property type="match status" value="1"/>
</dbReference>
<evidence type="ECO:0000256" key="10">
    <source>
        <dbReference type="ARBA" id="ARBA00023012"/>
    </source>
</evidence>
<dbReference type="GO" id="GO:0005509">
    <property type="term" value="F:calcium ion binding"/>
    <property type="evidence" value="ECO:0007669"/>
    <property type="project" value="UniProtKB-ARBA"/>
</dbReference>
<keyword evidence="8 16" id="KW-0418">Kinase</keyword>
<evidence type="ECO:0000259" key="14">
    <source>
        <dbReference type="PROSITE" id="PS50109"/>
    </source>
</evidence>
<organism evidence="16 17">
    <name type="scientific">Microbacterium allomyrinae</name>
    <dbReference type="NCBI Taxonomy" id="2830666"/>
    <lineage>
        <taxon>Bacteria</taxon>
        <taxon>Bacillati</taxon>
        <taxon>Actinomycetota</taxon>
        <taxon>Actinomycetes</taxon>
        <taxon>Micrococcales</taxon>
        <taxon>Microbacteriaceae</taxon>
        <taxon>Microbacterium</taxon>
    </lineage>
</organism>
<evidence type="ECO:0000256" key="11">
    <source>
        <dbReference type="ARBA" id="ARBA00023136"/>
    </source>
</evidence>
<dbReference type="CDD" id="cd00082">
    <property type="entry name" value="HisKA"/>
    <property type="match status" value="1"/>
</dbReference>
<sequence length="589" mass="62792">MAHKPDAVTRWWRGTSLRAKVTGVTVVLLAVGLLVAGFGTAVFLRTALVAGVDTQVEALASTEAAAPLLDFSVSDGRLIVRPKEDAPSVDYFVAVYDPLDGALLALAGGRGGPTPVVPDIYPLDKGQADELKPVTLASNDGEDEFRATVAVQEFADAGILYTQLVAVPLASVNRTIANYIGIYSILAILILLLGAIATRGLVTLTFRSLGQVESTADAIASGDFGLRMTDIEPTTTEVGRLKTAINAMLGRVDAAISQRDATVRQMRRFIGDASHELRTPLVTVRGYAELYRMGAIRGEDDVAQSMERIEKEAIRMGLLVEDLLALARLDERRDVVITAVDLRPVARDAALDVRAASPQRPVTVIDTTSEPTDQPPPVDEDETSVDPDPKRRGNGPSAISRAGATLSLLRRRPKPLPAMTATGTGDAELPPILPTPDPVPAGDAPLPIVLGDENRIRQVVTNLLGNARRFTAEDSPIELRVGVDSAARTGWIEVIDHGEGVPDQIKEKIFQRFWRADNSRTRETGGSGLGLSIVASIVEALHGSVSVRDSDGGGATFRVAFPLAEGLDAAEHLDIQTQPLARPRPSDTL</sequence>
<evidence type="ECO:0000256" key="2">
    <source>
        <dbReference type="ARBA" id="ARBA00001968"/>
    </source>
</evidence>
<feature type="transmembrane region" description="Helical" evidence="13">
    <location>
        <begin position="21"/>
        <end position="44"/>
    </location>
</feature>
<name>A0A9X1LSE2_9MICO</name>
<accession>A0A9X1LSE2</accession>
<dbReference type="EMBL" id="JAGTTN010000001">
    <property type="protein sequence ID" value="MCC2030947.1"/>
    <property type="molecule type" value="Genomic_DNA"/>
</dbReference>
<evidence type="ECO:0000256" key="6">
    <source>
        <dbReference type="ARBA" id="ARBA00022679"/>
    </source>
</evidence>
<feature type="transmembrane region" description="Helical" evidence="13">
    <location>
        <begin position="176"/>
        <end position="197"/>
    </location>
</feature>
<dbReference type="PROSITE" id="PS50109">
    <property type="entry name" value="HIS_KIN"/>
    <property type="match status" value="1"/>
</dbReference>
<keyword evidence="7 13" id="KW-0812">Transmembrane</keyword>
<evidence type="ECO:0000256" key="7">
    <source>
        <dbReference type="ARBA" id="ARBA00022692"/>
    </source>
</evidence>
<proteinExistence type="predicted"/>
<dbReference type="SMART" id="SM00387">
    <property type="entry name" value="HATPase_c"/>
    <property type="match status" value="1"/>
</dbReference>
<dbReference type="InterPro" id="IPR005467">
    <property type="entry name" value="His_kinase_dom"/>
</dbReference>
<evidence type="ECO:0000256" key="5">
    <source>
        <dbReference type="ARBA" id="ARBA00022553"/>
    </source>
</evidence>
<dbReference type="InterPro" id="IPR036097">
    <property type="entry name" value="HisK_dim/P_sf"/>
</dbReference>
<evidence type="ECO:0000256" key="1">
    <source>
        <dbReference type="ARBA" id="ARBA00000085"/>
    </source>
</evidence>
<evidence type="ECO:0000256" key="8">
    <source>
        <dbReference type="ARBA" id="ARBA00022777"/>
    </source>
</evidence>
<keyword evidence="9 13" id="KW-1133">Transmembrane helix</keyword>
<evidence type="ECO:0000256" key="9">
    <source>
        <dbReference type="ARBA" id="ARBA00022989"/>
    </source>
</evidence>
<dbReference type="InterPro" id="IPR050428">
    <property type="entry name" value="TCS_sensor_his_kinase"/>
</dbReference>
<dbReference type="Pfam" id="PF00672">
    <property type="entry name" value="HAMP"/>
    <property type="match status" value="1"/>
</dbReference>